<sequence length="235" mass="27190">MLTCVERIYASIYLRSYEKQRNSCFVELASIITWIGTLFLGYFMVDNRISIKTSAIIFAITMIIFFVLFVVLYRTHQWNKMRFTRSKIHVRTYTLSQRFQLSENVRSVAMILKSGFLSALGGLAVLIQVLTSIALAEEVPEFTIFTNATGPLWVSMMFLPASFLQISIIPVWHRKTMSLLASLGRTLRIGSIFGRLQTPEPQATVTVYINIKRKVEDGKLQEREIYFEMFDKAWR</sequence>
<evidence type="ECO:0000256" key="2">
    <source>
        <dbReference type="SAM" id="Phobius"/>
    </source>
</evidence>
<feature type="transmembrane region" description="Helical" evidence="2">
    <location>
        <begin position="152"/>
        <end position="172"/>
    </location>
</feature>
<feature type="transmembrane region" description="Helical" evidence="2">
    <location>
        <begin position="116"/>
        <end position="136"/>
    </location>
</feature>
<feature type="transmembrane region" description="Helical" evidence="2">
    <location>
        <begin position="51"/>
        <end position="73"/>
    </location>
</feature>
<dbReference type="WBParaSite" id="BXY_1699800.1">
    <property type="protein sequence ID" value="BXY_1699800.1"/>
    <property type="gene ID" value="BXY_1699800"/>
</dbReference>
<proteinExistence type="inferred from homology"/>
<dbReference type="PANTHER" id="PTHR23128">
    <property type="entry name" value="SERPENTINE RECEPTOR, CLASS E (EPSILON)-RELATED"/>
    <property type="match status" value="1"/>
</dbReference>
<accession>A0A1I7SVC3</accession>
<dbReference type="InterPro" id="IPR004151">
    <property type="entry name" value="7TM_GPCR_serpentine_rcpt_Sre"/>
</dbReference>
<dbReference type="AlphaFoldDB" id="A0A1I7SVC3"/>
<name>A0A1I7SVC3_BURXY</name>
<protein>
    <submittedName>
        <fullName evidence="4">G protein-coupled receptor</fullName>
    </submittedName>
</protein>
<feature type="transmembrane region" description="Helical" evidence="2">
    <location>
        <begin position="24"/>
        <end position="45"/>
    </location>
</feature>
<dbReference type="GO" id="GO:0007606">
    <property type="term" value="P:sensory perception of chemical stimulus"/>
    <property type="evidence" value="ECO:0007669"/>
    <property type="project" value="InterPro"/>
</dbReference>
<dbReference type="PANTHER" id="PTHR23128:SF132">
    <property type="entry name" value="SERPENTINE RECEPTOR, CLASS E (EPSILON)-RELATED"/>
    <property type="match status" value="1"/>
</dbReference>
<evidence type="ECO:0000313" key="4">
    <source>
        <dbReference type="WBParaSite" id="BXY_1699800.1"/>
    </source>
</evidence>
<dbReference type="GO" id="GO:0016020">
    <property type="term" value="C:membrane"/>
    <property type="evidence" value="ECO:0007669"/>
    <property type="project" value="InterPro"/>
</dbReference>
<comment type="similarity">
    <text evidence="1">Belongs to the nematode receptor-like protein sre family.</text>
</comment>
<keyword evidence="2" id="KW-0472">Membrane</keyword>
<reference evidence="4" key="1">
    <citation type="submission" date="2016-11" db="UniProtKB">
        <authorList>
            <consortium name="WormBaseParasite"/>
        </authorList>
    </citation>
    <scope>IDENTIFICATION</scope>
</reference>
<evidence type="ECO:0000256" key="1">
    <source>
        <dbReference type="ARBA" id="ARBA00006803"/>
    </source>
</evidence>
<organism evidence="3 4">
    <name type="scientific">Bursaphelenchus xylophilus</name>
    <name type="common">Pinewood nematode worm</name>
    <name type="synonym">Aphelenchoides xylophilus</name>
    <dbReference type="NCBI Taxonomy" id="6326"/>
    <lineage>
        <taxon>Eukaryota</taxon>
        <taxon>Metazoa</taxon>
        <taxon>Ecdysozoa</taxon>
        <taxon>Nematoda</taxon>
        <taxon>Chromadorea</taxon>
        <taxon>Rhabditida</taxon>
        <taxon>Tylenchina</taxon>
        <taxon>Tylenchomorpha</taxon>
        <taxon>Aphelenchoidea</taxon>
        <taxon>Aphelenchoididae</taxon>
        <taxon>Bursaphelenchus</taxon>
    </lineage>
</organism>
<evidence type="ECO:0000313" key="3">
    <source>
        <dbReference type="Proteomes" id="UP000095284"/>
    </source>
</evidence>
<dbReference type="Proteomes" id="UP000095284">
    <property type="component" value="Unplaced"/>
</dbReference>
<dbReference type="Pfam" id="PF03125">
    <property type="entry name" value="Sre"/>
    <property type="match status" value="1"/>
</dbReference>
<keyword evidence="2" id="KW-1133">Transmembrane helix</keyword>
<keyword evidence="2" id="KW-0812">Transmembrane</keyword>